<evidence type="ECO:0000256" key="1">
    <source>
        <dbReference type="SAM" id="Coils"/>
    </source>
</evidence>
<protein>
    <submittedName>
        <fullName evidence="3">Uncharacterized protein</fullName>
    </submittedName>
</protein>
<evidence type="ECO:0000313" key="4">
    <source>
        <dbReference type="Proteomes" id="UP000245699"/>
    </source>
</evidence>
<accession>A0A2T9YFP9</accession>
<evidence type="ECO:0000256" key="2">
    <source>
        <dbReference type="SAM" id="MobiDB-lite"/>
    </source>
</evidence>
<feature type="coiled-coil region" evidence="1">
    <location>
        <begin position="226"/>
        <end position="306"/>
    </location>
</feature>
<feature type="compositionally biased region" description="Basic and acidic residues" evidence="2">
    <location>
        <begin position="594"/>
        <end position="604"/>
    </location>
</feature>
<proteinExistence type="predicted"/>
<dbReference type="AlphaFoldDB" id="A0A2T9YFP9"/>
<feature type="coiled-coil region" evidence="1">
    <location>
        <begin position="33"/>
        <end position="134"/>
    </location>
</feature>
<keyword evidence="1" id="KW-0175">Coiled coil</keyword>
<reference evidence="3 4" key="1">
    <citation type="journal article" date="2018" name="MBio">
        <title>Comparative Genomics Reveals the Core Gene Toolbox for the Fungus-Insect Symbiosis.</title>
        <authorList>
            <person name="Wang Y."/>
            <person name="Stata M."/>
            <person name="Wang W."/>
            <person name="Stajich J.E."/>
            <person name="White M.M."/>
            <person name="Moncalvo J.M."/>
        </authorList>
    </citation>
    <scope>NUCLEOTIDE SEQUENCE [LARGE SCALE GENOMIC DNA]</scope>
    <source>
        <strain evidence="3 4">AUS-77-4</strain>
    </source>
</reference>
<dbReference type="Proteomes" id="UP000245699">
    <property type="component" value="Unassembled WGS sequence"/>
</dbReference>
<gene>
    <name evidence="3" type="ORF">BB559_004264</name>
</gene>
<comment type="caution">
    <text evidence="3">The sequence shown here is derived from an EMBL/GenBank/DDBJ whole genome shotgun (WGS) entry which is preliminary data.</text>
</comment>
<feature type="region of interest" description="Disordered" evidence="2">
    <location>
        <begin position="594"/>
        <end position="625"/>
    </location>
</feature>
<name>A0A2T9YFP9_9FUNG</name>
<evidence type="ECO:0000313" key="3">
    <source>
        <dbReference type="EMBL" id="PVU91129.1"/>
    </source>
</evidence>
<organism evidence="3 4">
    <name type="scientific">Furculomyces boomerangus</name>
    <dbReference type="NCBI Taxonomy" id="61424"/>
    <lineage>
        <taxon>Eukaryota</taxon>
        <taxon>Fungi</taxon>
        <taxon>Fungi incertae sedis</taxon>
        <taxon>Zoopagomycota</taxon>
        <taxon>Kickxellomycotina</taxon>
        <taxon>Harpellomycetes</taxon>
        <taxon>Harpellales</taxon>
        <taxon>Harpellaceae</taxon>
        <taxon>Furculomyces</taxon>
    </lineage>
</organism>
<feature type="compositionally biased region" description="Basic residues" evidence="2">
    <location>
        <begin position="605"/>
        <end position="625"/>
    </location>
</feature>
<keyword evidence="4" id="KW-1185">Reference proteome</keyword>
<dbReference type="EMBL" id="MBFT01000441">
    <property type="protein sequence ID" value="PVU91129.1"/>
    <property type="molecule type" value="Genomic_DNA"/>
</dbReference>
<sequence length="625" mass="72961">MASEKTELSKKIIELNRDVYRLEKSLEESYVLMEKLKSDISEEKKISEKLDIENKNILEKIKILEKSENEKIAEMEESNKKLELDLDSINEKLKYAEVSLEQEKEEKNKYIVMYDKSQSEISNLKSEKEKSDRSLELSTSELKVLKDKIVDDQKIHSETHQEIEILKEENKKKGETVEMLKREKIDMIHKIKENEMMLVKMKEAADIDKVVKQNMETSYTRISDIKDSTEAELYELRQEYNKLQERLNEVENDKFIEKKGFIAFEGEFYQKINSNELKIQVLENKIKELNESLRYHENQKTNTETNLVNKKAEIKEKGMYTEPDIEDLKVRHSVLECRYDGEDKTKANITERTTQEMNEKICSNIVGDPLELENKVFDGFKDVSEIGDDMCLISEENINQIKMIEEHFTEELNLVKNNEGSTKVSGRKITDIMVLNPTINRTGTLNGPDIKNKDNVMDCDINNNQNDIVNELEGDNEQALKVWVEDLLDLYASSQLENIESPFMPVVYPLELELAPTTRPKKTYQKMKRNETALNFKAFVEINKQVGGTINTMNKDQDDYDKLLLGYPPNKNENNEHNDFSLIEDLMDIQFDKFGGEDSKTKKNEKVKKKAVGRPTKGKVYRRKK</sequence>